<feature type="domain" description="HAMP" evidence="10">
    <location>
        <begin position="171"/>
        <end position="223"/>
    </location>
</feature>
<evidence type="ECO:0000256" key="5">
    <source>
        <dbReference type="ARBA" id="ARBA00022679"/>
    </source>
</evidence>
<evidence type="ECO:0000256" key="3">
    <source>
        <dbReference type="ARBA" id="ARBA00012438"/>
    </source>
</evidence>
<comment type="caution">
    <text evidence="11">The sequence shown here is derived from an EMBL/GenBank/DDBJ whole genome shotgun (WGS) entry which is preliminary data.</text>
</comment>
<dbReference type="OrthoDB" id="9797605at2"/>
<evidence type="ECO:0000256" key="8">
    <source>
        <dbReference type="SAM" id="Phobius"/>
    </source>
</evidence>
<dbReference type="PROSITE" id="PS50885">
    <property type="entry name" value="HAMP"/>
    <property type="match status" value="1"/>
</dbReference>
<evidence type="ECO:0000256" key="2">
    <source>
        <dbReference type="ARBA" id="ARBA00004370"/>
    </source>
</evidence>
<comment type="catalytic activity">
    <reaction evidence="1">
        <text>ATP + protein L-histidine = ADP + protein N-phospho-L-histidine.</text>
        <dbReference type="EC" id="2.7.13.3"/>
    </reaction>
</comment>
<dbReference type="InterPro" id="IPR003594">
    <property type="entry name" value="HATPase_dom"/>
</dbReference>
<feature type="domain" description="Histidine kinase" evidence="9">
    <location>
        <begin position="349"/>
        <end position="439"/>
    </location>
</feature>
<dbReference type="InterPro" id="IPR050482">
    <property type="entry name" value="Sensor_HK_TwoCompSys"/>
</dbReference>
<dbReference type="Proteomes" id="UP000256900">
    <property type="component" value="Unassembled WGS sequence"/>
</dbReference>
<keyword evidence="5" id="KW-0808">Transferase</keyword>
<accession>A0A3D9Z1R8</accession>
<dbReference type="InterPro" id="IPR036890">
    <property type="entry name" value="HATPase_C_sf"/>
</dbReference>
<dbReference type="GO" id="GO:0046983">
    <property type="term" value="F:protein dimerization activity"/>
    <property type="evidence" value="ECO:0007669"/>
    <property type="project" value="InterPro"/>
</dbReference>
<dbReference type="EC" id="2.7.13.3" evidence="3"/>
<keyword evidence="12" id="KW-1185">Reference proteome</keyword>
<evidence type="ECO:0000256" key="7">
    <source>
        <dbReference type="ARBA" id="ARBA00023012"/>
    </source>
</evidence>
<feature type="transmembrane region" description="Helical" evidence="8">
    <location>
        <begin position="151"/>
        <end position="170"/>
    </location>
</feature>
<dbReference type="Gene3D" id="6.10.340.10">
    <property type="match status" value="1"/>
</dbReference>
<reference evidence="11 12" key="1">
    <citation type="submission" date="2018-08" db="EMBL/GenBank/DDBJ databases">
        <title>Genomic Encyclopedia of Type Strains, Phase IV (KMG-IV): sequencing the most valuable type-strain genomes for metagenomic binning, comparative biology and taxonomic classification.</title>
        <authorList>
            <person name="Goeker M."/>
        </authorList>
    </citation>
    <scope>NUCLEOTIDE SEQUENCE [LARGE SCALE GENOMIC DNA]</scope>
    <source>
        <strain evidence="11 12">BW863</strain>
    </source>
</reference>
<dbReference type="Gene3D" id="3.30.565.10">
    <property type="entry name" value="Histidine kinase-like ATPase, C-terminal domain"/>
    <property type="match status" value="1"/>
</dbReference>
<dbReference type="InterPro" id="IPR003660">
    <property type="entry name" value="HAMP_dom"/>
</dbReference>
<evidence type="ECO:0000256" key="6">
    <source>
        <dbReference type="ARBA" id="ARBA00022777"/>
    </source>
</evidence>
<dbReference type="SMART" id="SM00304">
    <property type="entry name" value="HAMP"/>
    <property type="match status" value="1"/>
</dbReference>
<feature type="transmembrane region" description="Helical" evidence="8">
    <location>
        <begin position="6"/>
        <end position="28"/>
    </location>
</feature>
<evidence type="ECO:0000313" key="11">
    <source>
        <dbReference type="EMBL" id="REF89011.1"/>
    </source>
</evidence>
<evidence type="ECO:0000256" key="1">
    <source>
        <dbReference type="ARBA" id="ARBA00000085"/>
    </source>
</evidence>
<sequence length="452" mass="49627">MPLRLLLVRSIAAIFLATLALSTLLVFWRTYEKVEMDMSAALAAGQRAVANAADESDGITQPSWRLEHIVANFNGDRNVRATLQRADDSQLHSILTPPAHTVPPFLFNILAGPPHVATVDLPAALKSAGALRLETDAHNDVAGLWDDAKNLLFLLAIFASTCLLVLYFMLGRALRPLEELTHGFARIGNGDYRARVPIFTPRELAKLSAGFNDMAVRLTEMEYRNHRLHEQLETVQEEERIELARNLHDDVSPLLFSVDVDAMTIRELAQTKDYPAIVERAHAVRGAVAEMKRNVKAILGQLRPSGLHALGLASAIDNLVSYWKTRRPEIAYKINTPDRTWGPRVDGALYSIVRESLNNAVKHSRPSRIEISIEELYASGFLVARVTDDGAGFDANNASGGFGLIGMKERAVLLGGTLTVENRRDGPGVVVTARLPLPGEEEAEFVQGIAAQ</sequence>
<dbReference type="Gene3D" id="1.20.5.1930">
    <property type="match status" value="1"/>
</dbReference>
<keyword evidence="8" id="KW-1133">Transmembrane helix</keyword>
<dbReference type="GO" id="GO:0016020">
    <property type="term" value="C:membrane"/>
    <property type="evidence" value="ECO:0007669"/>
    <property type="project" value="UniProtKB-SubCell"/>
</dbReference>
<dbReference type="GO" id="GO:0000155">
    <property type="term" value="F:phosphorelay sensor kinase activity"/>
    <property type="evidence" value="ECO:0007669"/>
    <property type="project" value="InterPro"/>
</dbReference>
<keyword evidence="8" id="KW-0472">Membrane</keyword>
<dbReference type="PROSITE" id="PS50109">
    <property type="entry name" value="HIS_KIN"/>
    <property type="match status" value="1"/>
</dbReference>
<dbReference type="InterPro" id="IPR005467">
    <property type="entry name" value="His_kinase_dom"/>
</dbReference>
<dbReference type="RefSeq" id="WP_115834839.1">
    <property type="nucleotide sequence ID" value="NZ_CP025086.1"/>
</dbReference>
<protein>
    <recommendedName>
        <fullName evidence="3">histidine kinase</fullName>
        <ecNumber evidence="3">2.7.13.3</ecNumber>
    </recommendedName>
</protein>
<organism evidence="11 12">
    <name type="scientific">Methylovirgula ligni</name>
    <dbReference type="NCBI Taxonomy" id="569860"/>
    <lineage>
        <taxon>Bacteria</taxon>
        <taxon>Pseudomonadati</taxon>
        <taxon>Pseudomonadota</taxon>
        <taxon>Alphaproteobacteria</taxon>
        <taxon>Hyphomicrobiales</taxon>
        <taxon>Beijerinckiaceae</taxon>
        <taxon>Methylovirgula</taxon>
    </lineage>
</organism>
<dbReference type="EMBL" id="QUMO01000001">
    <property type="protein sequence ID" value="REF89011.1"/>
    <property type="molecule type" value="Genomic_DNA"/>
</dbReference>
<keyword evidence="7" id="KW-0902">Two-component regulatory system</keyword>
<keyword evidence="4" id="KW-0597">Phosphoprotein</keyword>
<dbReference type="SUPFAM" id="SSF158472">
    <property type="entry name" value="HAMP domain-like"/>
    <property type="match status" value="1"/>
</dbReference>
<dbReference type="SMART" id="SM00387">
    <property type="entry name" value="HATPase_c"/>
    <property type="match status" value="1"/>
</dbReference>
<dbReference type="SUPFAM" id="SSF55874">
    <property type="entry name" value="ATPase domain of HSP90 chaperone/DNA topoisomerase II/histidine kinase"/>
    <property type="match status" value="1"/>
</dbReference>
<keyword evidence="6 11" id="KW-0418">Kinase</keyword>
<dbReference type="PANTHER" id="PTHR24421:SF58">
    <property type="entry name" value="SIGNAL TRANSDUCTION HISTIDINE-PROTEIN KINASE_PHOSPHATASE UHPB"/>
    <property type="match status" value="1"/>
</dbReference>
<dbReference type="AlphaFoldDB" id="A0A3D9Z1R8"/>
<evidence type="ECO:0000259" key="9">
    <source>
        <dbReference type="PROSITE" id="PS50109"/>
    </source>
</evidence>
<comment type="subcellular location">
    <subcellularLocation>
        <location evidence="2">Membrane</location>
    </subcellularLocation>
</comment>
<keyword evidence="8" id="KW-0812">Transmembrane</keyword>
<dbReference type="Pfam" id="PF02518">
    <property type="entry name" value="HATPase_c"/>
    <property type="match status" value="1"/>
</dbReference>
<dbReference type="PANTHER" id="PTHR24421">
    <property type="entry name" value="NITRATE/NITRITE SENSOR PROTEIN NARX-RELATED"/>
    <property type="match status" value="1"/>
</dbReference>
<evidence type="ECO:0000259" key="10">
    <source>
        <dbReference type="PROSITE" id="PS50885"/>
    </source>
</evidence>
<evidence type="ECO:0000313" key="12">
    <source>
        <dbReference type="Proteomes" id="UP000256900"/>
    </source>
</evidence>
<name>A0A3D9Z1R8_9HYPH</name>
<evidence type="ECO:0000256" key="4">
    <source>
        <dbReference type="ARBA" id="ARBA00022553"/>
    </source>
</evidence>
<gene>
    <name evidence="11" type="ORF">DES32_0225</name>
</gene>
<dbReference type="InterPro" id="IPR011712">
    <property type="entry name" value="Sig_transdc_His_kin_sub3_dim/P"/>
</dbReference>
<proteinExistence type="predicted"/>
<dbReference type="Pfam" id="PF07730">
    <property type="entry name" value="HisKA_3"/>
    <property type="match status" value="1"/>
</dbReference>
<dbReference type="CDD" id="cd16917">
    <property type="entry name" value="HATPase_UhpB-NarQ-NarX-like"/>
    <property type="match status" value="1"/>
</dbReference>
<dbReference type="CDD" id="cd06225">
    <property type="entry name" value="HAMP"/>
    <property type="match status" value="1"/>
</dbReference>
<dbReference type="Pfam" id="PF00672">
    <property type="entry name" value="HAMP"/>
    <property type="match status" value="1"/>
</dbReference>